<feature type="transmembrane region" description="Helical" evidence="1">
    <location>
        <begin position="175"/>
        <end position="195"/>
    </location>
</feature>
<organism evidence="2 3">
    <name type="scientific">Candidatus Buchananbacteria bacterium CG10_big_fil_rev_8_21_14_0_10_33_19</name>
    <dbReference type="NCBI Taxonomy" id="1974525"/>
    <lineage>
        <taxon>Bacteria</taxon>
        <taxon>Candidatus Buchananiibacteriota</taxon>
    </lineage>
</organism>
<evidence type="ECO:0000313" key="3">
    <source>
        <dbReference type="Proteomes" id="UP000229056"/>
    </source>
</evidence>
<dbReference type="AlphaFoldDB" id="A0A2H0W6Z4"/>
<protein>
    <submittedName>
        <fullName evidence="2">Uncharacterized protein</fullName>
    </submittedName>
</protein>
<name>A0A2H0W6Z4_9BACT</name>
<gene>
    <name evidence="2" type="ORF">COT80_00450</name>
</gene>
<evidence type="ECO:0000313" key="2">
    <source>
        <dbReference type="EMBL" id="PIS06400.1"/>
    </source>
</evidence>
<keyword evidence="1" id="KW-0472">Membrane</keyword>
<sequence length="267" mass="29912">MNILLKSVICFLVGVVAFAFTLCLEYPLMGMREAPWVNFGFEMILLWGVALLIWAAILVPAVSDWTGVSIGNWIRGGGFWRVLSKSNIPGNTWVVLALVLIISAITYGPPTPQVDWEQVEQGIKALVTDSTHDSVSSVGQVINYLSKGIIGVEPIQQNDSRIKEDKLLPRYERGWWRILVALVVTVIALPVWLWGRRDEIHEKVFGFADWLKPRKESSGSASTDSSSGTLDGAFSRGKQIADHFIGESIFEIFENILRWFANLMKKF</sequence>
<keyword evidence="1" id="KW-0812">Transmembrane</keyword>
<feature type="transmembrane region" description="Helical" evidence="1">
    <location>
        <begin position="43"/>
        <end position="67"/>
    </location>
</feature>
<dbReference type="Proteomes" id="UP000229056">
    <property type="component" value="Unassembled WGS sequence"/>
</dbReference>
<comment type="caution">
    <text evidence="2">The sequence shown here is derived from an EMBL/GenBank/DDBJ whole genome shotgun (WGS) entry which is preliminary data.</text>
</comment>
<accession>A0A2H0W6Z4</accession>
<keyword evidence="1" id="KW-1133">Transmembrane helix</keyword>
<evidence type="ECO:0000256" key="1">
    <source>
        <dbReference type="SAM" id="Phobius"/>
    </source>
</evidence>
<dbReference type="EMBL" id="PEZY01000004">
    <property type="protein sequence ID" value="PIS06400.1"/>
    <property type="molecule type" value="Genomic_DNA"/>
</dbReference>
<feature type="transmembrane region" description="Helical" evidence="1">
    <location>
        <begin position="88"/>
        <end position="107"/>
    </location>
</feature>
<proteinExistence type="predicted"/>
<reference evidence="3" key="1">
    <citation type="submission" date="2017-09" db="EMBL/GenBank/DDBJ databases">
        <title>Depth-based differentiation of microbial function through sediment-hosted aquifers and enrichment of novel symbionts in the deep terrestrial subsurface.</title>
        <authorList>
            <person name="Probst A.J."/>
            <person name="Ladd B."/>
            <person name="Jarett J.K."/>
            <person name="Geller-Mcgrath D.E."/>
            <person name="Sieber C.M.K."/>
            <person name="Emerson J.B."/>
            <person name="Anantharaman K."/>
            <person name="Thomas B.C."/>
            <person name="Malmstrom R."/>
            <person name="Stieglmeier M."/>
            <person name="Klingl A."/>
            <person name="Woyke T."/>
            <person name="Ryan C.M."/>
            <person name="Banfield J.F."/>
        </authorList>
    </citation>
    <scope>NUCLEOTIDE SEQUENCE [LARGE SCALE GENOMIC DNA]</scope>
</reference>